<proteinExistence type="predicted"/>
<dbReference type="InterPro" id="IPR044824">
    <property type="entry name" value="MAIN-like"/>
</dbReference>
<dbReference type="GO" id="GO:0010073">
    <property type="term" value="P:meristem maintenance"/>
    <property type="evidence" value="ECO:0007669"/>
    <property type="project" value="InterPro"/>
</dbReference>
<dbReference type="OrthoDB" id="1937804at2759"/>
<sequence>MTNFLIRFDNKHISTAQMVMVDDRILEGFIHNLLKSSYTKIHGYLQDEGFLHASHMLGRCKPGPTLISVLVERWRPETHTFHLLCGKCTVTLEDIALQLSLQGMCQLSQVMGEMAATISTSLSE</sequence>
<keyword evidence="3" id="KW-1185">Reference proteome</keyword>
<accession>A0A9D3UZH4</accession>
<dbReference type="PANTHER" id="PTHR46033:SF8">
    <property type="entry name" value="PROTEIN MAINTENANCE OF MERISTEMS-LIKE"/>
    <property type="match status" value="1"/>
</dbReference>
<comment type="caution">
    <text evidence="2">The sequence shown here is derived from an EMBL/GenBank/DDBJ whole genome shotgun (WGS) entry which is preliminary data.</text>
</comment>
<dbReference type="AlphaFoldDB" id="A0A9D3UZH4"/>
<gene>
    <name evidence="2" type="ORF">J1N35_029131</name>
</gene>
<reference evidence="2 3" key="1">
    <citation type="journal article" date="2021" name="Plant Biotechnol. J.">
        <title>Multi-omics assisted identification of the key and species-specific regulatory components of drought-tolerant mechanisms in Gossypium stocksii.</title>
        <authorList>
            <person name="Yu D."/>
            <person name="Ke L."/>
            <person name="Zhang D."/>
            <person name="Wu Y."/>
            <person name="Sun Y."/>
            <person name="Mei J."/>
            <person name="Sun J."/>
            <person name="Sun Y."/>
        </authorList>
    </citation>
    <scope>NUCLEOTIDE SEQUENCE [LARGE SCALE GENOMIC DNA]</scope>
    <source>
        <strain evidence="3">cv. E1</strain>
        <tissue evidence="2">Leaf</tissue>
    </source>
</reference>
<organism evidence="2 3">
    <name type="scientific">Gossypium stocksii</name>
    <dbReference type="NCBI Taxonomy" id="47602"/>
    <lineage>
        <taxon>Eukaryota</taxon>
        <taxon>Viridiplantae</taxon>
        <taxon>Streptophyta</taxon>
        <taxon>Embryophyta</taxon>
        <taxon>Tracheophyta</taxon>
        <taxon>Spermatophyta</taxon>
        <taxon>Magnoliopsida</taxon>
        <taxon>eudicotyledons</taxon>
        <taxon>Gunneridae</taxon>
        <taxon>Pentapetalae</taxon>
        <taxon>rosids</taxon>
        <taxon>malvids</taxon>
        <taxon>Malvales</taxon>
        <taxon>Malvaceae</taxon>
        <taxon>Malvoideae</taxon>
        <taxon>Gossypium</taxon>
    </lineage>
</organism>
<feature type="domain" description="Aminotransferase-like plant mobile" evidence="1">
    <location>
        <begin position="64"/>
        <end position="102"/>
    </location>
</feature>
<dbReference type="EMBL" id="JAIQCV010000009">
    <property type="protein sequence ID" value="KAH1064144.1"/>
    <property type="molecule type" value="Genomic_DNA"/>
</dbReference>
<evidence type="ECO:0000313" key="3">
    <source>
        <dbReference type="Proteomes" id="UP000828251"/>
    </source>
</evidence>
<dbReference type="Pfam" id="PF10536">
    <property type="entry name" value="PMD"/>
    <property type="match status" value="1"/>
</dbReference>
<name>A0A9D3UZH4_9ROSI</name>
<dbReference type="Proteomes" id="UP000828251">
    <property type="component" value="Unassembled WGS sequence"/>
</dbReference>
<dbReference type="PANTHER" id="PTHR46033">
    <property type="entry name" value="PROTEIN MAIN-LIKE 2"/>
    <property type="match status" value="1"/>
</dbReference>
<dbReference type="InterPro" id="IPR019557">
    <property type="entry name" value="AminoTfrase-like_pln_mobile"/>
</dbReference>
<protein>
    <recommendedName>
        <fullName evidence="1">Aminotransferase-like plant mobile domain-containing protein</fullName>
    </recommendedName>
</protein>
<evidence type="ECO:0000259" key="1">
    <source>
        <dbReference type="Pfam" id="PF10536"/>
    </source>
</evidence>
<evidence type="ECO:0000313" key="2">
    <source>
        <dbReference type="EMBL" id="KAH1064144.1"/>
    </source>
</evidence>